<dbReference type="AlphaFoldDB" id="A0AA40FI76"/>
<keyword evidence="2" id="KW-1185">Reference proteome</keyword>
<dbReference type="Proteomes" id="UP001177670">
    <property type="component" value="Unassembled WGS sequence"/>
</dbReference>
<evidence type="ECO:0000313" key="2">
    <source>
        <dbReference type="Proteomes" id="UP001177670"/>
    </source>
</evidence>
<accession>A0AA40FI76</accession>
<sequence>MDKFGWRTKEPCVRFCSGYNVRNCRLSRLRAVVADCKGRKKHFDVFSTEICQDSGRWVSFVEGDGWSSWQPTVRPGPTRDGAAKGWRQFQIFEDDSPMASEAR</sequence>
<evidence type="ECO:0000313" key="1">
    <source>
        <dbReference type="EMBL" id="KAK1119560.1"/>
    </source>
</evidence>
<reference evidence="1" key="1">
    <citation type="submission" date="2021-10" db="EMBL/GenBank/DDBJ databases">
        <title>Melipona bicolor Genome sequencing and assembly.</title>
        <authorList>
            <person name="Araujo N.S."/>
            <person name="Arias M.C."/>
        </authorList>
    </citation>
    <scope>NUCLEOTIDE SEQUENCE</scope>
    <source>
        <strain evidence="1">USP_2M_L1-L4_2017</strain>
        <tissue evidence="1">Whole body</tissue>
    </source>
</reference>
<organism evidence="1 2">
    <name type="scientific">Melipona bicolor</name>
    <dbReference type="NCBI Taxonomy" id="60889"/>
    <lineage>
        <taxon>Eukaryota</taxon>
        <taxon>Metazoa</taxon>
        <taxon>Ecdysozoa</taxon>
        <taxon>Arthropoda</taxon>
        <taxon>Hexapoda</taxon>
        <taxon>Insecta</taxon>
        <taxon>Pterygota</taxon>
        <taxon>Neoptera</taxon>
        <taxon>Endopterygota</taxon>
        <taxon>Hymenoptera</taxon>
        <taxon>Apocrita</taxon>
        <taxon>Aculeata</taxon>
        <taxon>Apoidea</taxon>
        <taxon>Anthophila</taxon>
        <taxon>Apidae</taxon>
        <taxon>Melipona</taxon>
    </lineage>
</organism>
<comment type="caution">
    <text evidence="1">The sequence shown here is derived from an EMBL/GenBank/DDBJ whole genome shotgun (WGS) entry which is preliminary data.</text>
</comment>
<name>A0AA40FI76_9HYME</name>
<dbReference type="EMBL" id="JAHYIQ010000036">
    <property type="protein sequence ID" value="KAK1119560.1"/>
    <property type="molecule type" value="Genomic_DNA"/>
</dbReference>
<gene>
    <name evidence="1" type="ORF">K0M31_013385</name>
</gene>
<proteinExistence type="predicted"/>
<protein>
    <submittedName>
        <fullName evidence="1">Uncharacterized protein</fullName>
    </submittedName>
</protein>